<dbReference type="EMBL" id="QXNI01000014">
    <property type="protein sequence ID" value="THA10511.1"/>
    <property type="molecule type" value="Genomic_DNA"/>
</dbReference>
<evidence type="ECO:0000313" key="1">
    <source>
        <dbReference type="EMBL" id="THA10511.1"/>
    </source>
</evidence>
<reference evidence="1 2" key="1">
    <citation type="journal article" date="2019" name="Vet. Microbiol.">
        <title>Development of multi locus sequence typing (MLST) of Rodentibacter pneumotropicus.</title>
        <authorList>
            <person name="Adhikary S."/>
            <person name="Bisgaard M."/>
            <person name="Boot R."/>
            <person name="Benga L."/>
            <person name="Nicklas W."/>
            <person name="Christensen H."/>
        </authorList>
    </citation>
    <scope>NUCLEOTIDE SEQUENCE [LARGE SCALE GENOMIC DNA]</scope>
    <source>
        <strain evidence="1 2">Ac84</strain>
    </source>
</reference>
<accession>A0A4S2Q206</accession>
<protein>
    <submittedName>
        <fullName evidence="1">Uncharacterized protein</fullName>
    </submittedName>
</protein>
<name>A0A4S2Q206_9PAST</name>
<proteinExistence type="predicted"/>
<evidence type="ECO:0000313" key="2">
    <source>
        <dbReference type="Proteomes" id="UP000306758"/>
    </source>
</evidence>
<dbReference type="RefSeq" id="WP_135969674.1">
    <property type="nucleotide sequence ID" value="NZ_QXNI01000014.1"/>
</dbReference>
<gene>
    <name evidence="1" type="ORF">D3M78_03160</name>
</gene>
<comment type="caution">
    <text evidence="1">The sequence shown here is derived from an EMBL/GenBank/DDBJ whole genome shotgun (WGS) entry which is preliminary data.</text>
</comment>
<organism evidence="1 2">
    <name type="scientific">Rodentibacter pneumotropicus</name>
    <dbReference type="NCBI Taxonomy" id="758"/>
    <lineage>
        <taxon>Bacteria</taxon>
        <taxon>Pseudomonadati</taxon>
        <taxon>Pseudomonadota</taxon>
        <taxon>Gammaproteobacteria</taxon>
        <taxon>Pasteurellales</taxon>
        <taxon>Pasteurellaceae</taxon>
        <taxon>Rodentibacter</taxon>
    </lineage>
</organism>
<dbReference type="AlphaFoldDB" id="A0A4S2Q206"/>
<dbReference type="Proteomes" id="UP000306758">
    <property type="component" value="Unassembled WGS sequence"/>
</dbReference>
<sequence length="88" mass="10404">MTTFNMRTEQEMMQELALIAVREHDHFINDGSQYTFPNEHGQPFVYNTEFLDIRFIEDGRKDSVVKFTSALFPFSLPFYCLLSELNNE</sequence>